<dbReference type="EMBL" id="CM056741">
    <property type="protein sequence ID" value="KAJ8685186.1"/>
    <property type="molecule type" value="Genomic_DNA"/>
</dbReference>
<comment type="caution">
    <text evidence="1">The sequence shown here is derived from an EMBL/GenBank/DDBJ whole genome shotgun (WGS) entry which is preliminary data.</text>
</comment>
<protein>
    <submittedName>
        <fullName evidence="1">Uncharacterized protein</fullName>
    </submittedName>
</protein>
<evidence type="ECO:0000313" key="2">
    <source>
        <dbReference type="Proteomes" id="UP001239111"/>
    </source>
</evidence>
<evidence type="ECO:0000313" key="1">
    <source>
        <dbReference type="EMBL" id="KAJ8685186.1"/>
    </source>
</evidence>
<dbReference type="Proteomes" id="UP001239111">
    <property type="component" value="Chromosome 1"/>
</dbReference>
<accession>A0ACC2PQA1</accession>
<name>A0ACC2PQA1_9HYME</name>
<keyword evidence="2" id="KW-1185">Reference proteome</keyword>
<organism evidence="1 2">
    <name type="scientific">Eretmocerus hayati</name>
    <dbReference type="NCBI Taxonomy" id="131215"/>
    <lineage>
        <taxon>Eukaryota</taxon>
        <taxon>Metazoa</taxon>
        <taxon>Ecdysozoa</taxon>
        <taxon>Arthropoda</taxon>
        <taxon>Hexapoda</taxon>
        <taxon>Insecta</taxon>
        <taxon>Pterygota</taxon>
        <taxon>Neoptera</taxon>
        <taxon>Endopterygota</taxon>
        <taxon>Hymenoptera</taxon>
        <taxon>Apocrita</taxon>
        <taxon>Proctotrupomorpha</taxon>
        <taxon>Chalcidoidea</taxon>
        <taxon>Aphelinidae</taxon>
        <taxon>Aphelininae</taxon>
        <taxon>Eretmocerus</taxon>
    </lineage>
</organism>
<proteinExistence type="predicted"/>
<gene>
    <name evidence="1" type="ORF">QAD02_020979</name>
</gene>
<sequence>MEMSLEPDVMNEAIRKAIVSGDLQYVFDLLNSGLDVDHMIPFNDEDIIDTYVKRDSKKMKLCDAESKNSNSHKWFDEQEQEVMRMIDLIGNIPDKTNHFQSLIHIAVRIENIELFAFLLKHKVKANILDYNHNTLLLYAVSKKNICMVQSLVAYGVDINIGNENGCSALELALLKCQDLIVQCLILAGADLGHNKNSNSPILKKPLHLALQIGQVNSFALMLDRDIDINYVEPSGNCILDICLKALQLNNISSELCTSIFKNLMERGAKVNLMKSYPNIPSNFFRYGNIEILDMLTAAGLEICLYQQHDQKFSPPLHEAIDNSDDKMIKHLIYRYKLDLEHVDSHDVSCHNKFIDDEHDDSSTIYDTDDEYEIQRLKYLRSLDDGDDYEDSEIQIIYENFHEIHEIVNDVNNCSIIEECVMNKENNHVSNDKYDEDEDLQFFFDPIFIMDTEESENNSVSIGSTN</sequence>
<reference evidence="1" key="1">
    <citation type="submission" date="2023-04" db="EMBL/GenBank/DDBJ databases">
        <title>A chromosome-level genome assembly of the parasitoid wasp Eretmocerus hayati.</title>
        <authorList>
            <person name="Zhong Y."/>
            <person name="Liu S."/>
            <person name="Liu Y."/>
        </authorList>
    </citation>
    <scope>NUCLEOTIDE SEQUENCE</scope>
    <source>
        <strain evidence="1">ZJU_SS_LIU_2023</strain>
    </source>
</reference>